<feature type="transmembrane region" description="Helical" evidence="7">
    <location>
        <begin position="704"/>
        <end position="726"/>
    </location>
</feature>
<keyword evidence="10" id="KW-1185">Reference proteome</keyword>
<dbReference type="GO" id="GO:0005886">
    <property type="term" value="C:plasma membrane"/>
    <property type="evidence" value="ECO:0007669"/>
    <property type="project" value="UniProtKB-SubCell"/>
</dbReference>
<feature type="transmembrane region" description="Helical" evidence="7">
    <location>
        <begin position="747"/>
        <end position="771"/>
    </location>
</feature>
<dbReference type="Proteomes" id="UP001178662">
    <property type="component" value="Chromosome"/>
</dbReference>
<feature type="transmembrane region" description="Helical" evidence="7">
    <location>
        <begin position="777"/>
        <end position="806"/>
    </location>
</feature>
<dbReference type="InterPro" id="IPR000731">
    <property type="entry name" value="SSD"/>
</dbReference>
<name>A0AA95F5F7_9BACL</name>
<protein>
    <submittedName>
        <fullName evidence="9">MMPL family transporter</fullName>
    </submittedName>
</protein>
<feature type="transmembrane region" description="Helical" evidence="7">
    <location>
        <begin position="648"/>
        <end position="667"/>
    </location>
</feature>
<evidence type="ECO:0000259" key="8">
    <source>
        <dbReference type="PROSITE" id="PS50156"/>
    </source>
</evidence>
<feature type="transmembrane region" description="Helical" evidence="7">
    <location>
        <begin position="318"/>
        <end position="345"/>
    </location>
</feature>
<feature type="domain" description="SSD" evidence="8">
    <location>
        <begin position="677"/>
        <end position="805"/>
    </location>
</feature>
<feature type="transmembrane region" description="Helical" evidence="7">
    <location>
        <begin position="244"/>
        <end position="262"/>
    </location>
</feature>
<dbReference type="EMBL" id="CP119317">
    <property type="protein sequence ID" value="WEK55190.1"/>
    <property type="molecule type" value="Genomic_DNA"/>
</dbReference>
<proteinExistence type="inferred from homology"/>
<feature type="transmembrane region" description="Helical" evidence="7">
    <location>
        <begin position="289"/>
        <end position="312"/>
    </location>
</feature>
<evidence type="ECO:0000256" key="4">
    <source>
        <dbReference type="ARBA" id="ARBA00022692"/>
    </source>
</evidence>
<keyword evidence="3" id="KW-1003">Cell membrane</keyword>
<dbReference type="PANTHER" id="PTHR33406">
    <property type="entry name" value="MEMBRANE PROTEIN MJ1562-RELATED"/>
    <property type="match status" value="1"/>
</dbReference>
<keyword evidence="6 7" id="KW-0472">Membrane</keyword>
<evidence type="ECO:0000256" key="3">
    <source>
        <dbReference type="ARBA" id="ARBA00022475"/>
    </source>
</evidence>
<dbReference type="InterPro" id="IPR004869">
    <property type="entry name" value="MMPL_dom"/>
</dbReference>
<evidence type="ECO:0000256" key="6">
    <source>
        <dbReference type="ARBA" id="ARBA00023136"/>
    </source>
</evidence>
<evidence type="ECO:0000313" key="9">
    <source>
        <dbReference type="EMBL" id="WEK55190.1"/>
    </source>
</evidence>
<evidence type="ECO:0000256" key="5">
    <source>
        <dbReference type="ARBA" id="ARBA00022989"/>
    </source>
</evidence>
<dbReference type="PANTHER" id="PTHR33406:SF6">
    <property type="entry name" value="MEMBRANE PROTEIN YDGH-RELATED"/>
    <property type="match status" value="1"/>
</dbReference>
<sequence>MLTRWLSSMFKLRWYLLAGWFILAMVCVLLLPNLSTVVSRTEQQLLPNDAQSIQATELLKKINEDADYRTNVIITYVREQGLTAIDQAWMNRLLADLKIKSDELGLLNILSSYTQPELAERFVSKDGSTTIALLYLPSSDLDDATKQTLLQLNELILNVPDGAQVHLTGSAPIAQDFQQSSQQGVQRTEFITIGLVLLILLFVFRSPIAPFIPLISIGISLTISRALIAVAADWGLPVTYFTEPFLIAVLFGAGTDYCILIMQRYREELLLDDAPVAAMQRTMHGVGKTIMYATSTVFLAFVLIGLAQFGLYQSATGTAIGVLVTLFVGMTLTPALILLMGRALFWPYSQLKLSHRKQSRLWTSAANLATKRPLAILLITVILLAPVTLLFQGKRSFDDIAQVDPNLPSVVGYKQVERAFSTGEVFPVTLVINSTDTMRTAASFLEIEKISAALAKIPGIQEVRSVTRPLGQRLTVGNGSISTSEGNPIASTKSNSTLSNLFKIAIDAIPLSEGFTGIISSIRSMKSTITPLLEELKELESDLKELDWLFGAKKGNDHSNETIRPTDPVNENVERLMRMYLSEDGHTTSIQVIMNDNPFSTEAMNRVTVMRDLLLTELDQSIISKPQVLTTGTSAKYEELSSISSTDFIRTGLLMLLGIVIILMLLLRSILVPIFVFLSLVFNYFITMGLLEFLYVHVWGADGLSWTTSFFVFLIVVALGVDYSIFLMARYREEIVTSNASAAMTKALSSTGGVILSAAVIMAGTFGALSFSGVVTLVQIGIGAVIGLLLYATLFIGLVVPAFTIVANRLNRQR</sequence>
<keyword evidence="5 7" id="KW-1133">Transmembrane helix</keyword>
<dbReference type="SUPFAM" id="SSF82866">
    <property type="entry name" value="Multidrug efflux transporter AcrB transmembrane domain"/>
    <property type="match status" value="2"/>
</dbReference>
<dbReference type="InterPro" id="IPR050545">
    <property type="entry name" value="Mycobact_MmpL"/>
</dbReference>
<evidence type="ECO:0000256" key="7">
    <source>
        <dbReference type="SAM" id="Phobius"/>
    </source>
</evidence>
<reference evidence="9" key="1">
    <citation type="submission" date="2023-03" db="EMBL/GenBank/DDBJ databases">
        <title>Andean soil-derived lignocellulolytic bacterial consortium as a source of novel taxa and putative plastic-active enzymes.</title>
        <authorList>
            <person name="Diaz-Garcia L."/>
            <person name="Chuvochina M."/>
            <person name="Feuerriegel G."/>
            <person name="Bunk B."/>
            <person name="Sproer C."/>
            <person name="Streit W.R."/>
            <person name="Rodriguez L.M."/>
            <person name="Overmann J."/>
            <person name="Jimenez D.J."/>
        </authorList>
    </citation>
    <scope>NUCLEOTIDE SEQUENCE</scope>
    <source>
        <strain evidence="9">MAG 2441</strain>
    </source>
</reference>
<organism evidence="9 10">
    <name type="scientific">Candidatus Cohnella colombiensis</name>
    <dbReference type="NCBI Taxonomy" id="3121368"/>
    <lineage>
        <taxon>Bacteria</taxon>
        <taxon>Bacillati</taxon>
        <taxon>Bacillota</taxon>
        <taxon>Bacilli</taxon>
        <taxon>Bacillales</taxon>
        <taxon>Paenibacillaceae</taxon>
        <taxon>Cohnella</taxon>
    </lineage>
</organism>
<feature type="transmembrane region" description="Helical" evidence="7">
    <location>
        <begin position="374"/>
        <end position="391"/>
    </location>
</feature>
<dbReference type="Gene3D" id="1.20.1640.10">
    <property type="entry name" value="Multidrug efflux transporter AcrB transmembrane domain"/>
    <property type="match status" value="2"/>
</dbReference>
<evidence type="ECO:0000256" key="2">
    <source>
        <dbReference type="ARBA" id="ARBA00010157"/>
    </source>
</evidence>
<gene>
    <name evidence="9" type="ORF">P0Y55_03745</name>
</gene>
<dbReference type="Pfam" id="PF03176">
    <property type="entry name" value="MMPL"/>
    <property type="match status" value="2"/>
</dbReference>
<comment type="subcellular location">
    <subcellularLocation>
        <location evidence="1">Cell membrane</location>
        <topology evidence="1">Multi-pass membrane protein</topology>
    </subcellularLocation>
</comment>
<keyword evidence="4 7" id="KW-0812">Transmembrane</keyword>
<evidence type="ECO:0000313" key="10">
    <source>
        <dbReference type="Proteomes" id="UP001178662"/>
    </source>
</evidence>
<accession>A0AA95F5F7</accession>
<evidence type="ECO:0000256" key="1">
    <source>
        <dbReference type="ARBA" id="ARBA00004651"/>
    </source>
</evidence>
<dbReference type="AlphaFoldDB" id="A0AA95F5F7"/>
<feature type="transmembrane region" description="Helical" evidence="7">
    <location>
        <begin position="674"/>
        <end position="698"/>
    </location>
</feature>
<comment type="similarity">
    <text evidence="2">Belongs to the resistance-nodulation-cell division (RND) (TC 2.A.6) family. MmpL subfamily.</text>
</comment>
<dbReference type="PROSITE" id="PS50156">
    <property type="entry name" value="SSD"/>
    <property type="match status" value="1"/>
</dbReference>